<evidence type="ECO:0000313" key="3">
    <source>
        <dbReference type="Proteomes" id="UP000257317"/>
    </source>
</evidence>
<feature type="domain" description="Cupin type-2" evidence="1">
    <location>
        <begin position="49"/>
        <end position="109"/>
    </location>
</feature>
<sequence length="137" mass="15413">MAKNEKEVKNNMFGFGDENVAYAKYFKGTSYLNGLVAPDDNIDVSVANVSFEPGARNDWHEHHGYQILMCTGGEGWFQEEGKPAQLMKPGDVVEVHDGVKHWHGATKDSWFSHLAITKGTTTWEEPVDSDYYNSLKD</sequence>
<gene>
    <name evidence="2" type="ORF">LrDSM24759_02690</name>
</gene>
<name>A0A2Z6TCB2_9LACO</name>
<evidence type="ECO:0000259" key="1">
    <source>
        <dbReference type="Pfam" id="PF07883"/>
    </source>
</evidence>
<dbReference type="Pfam" id="PF07883">
    <property type="entry name" value="Cupin_2"/>
    <property type="match status" value="1"/>
</dbReference>
<evidence type="ECO:0000313" key="2">
    <source>
        <dbReference type="EMBL" id="GBG04355.1"/>
    </source>
</evidence>
<proteinExistence type="predicted"/>
<dbReference type="OrthoDB" id="9802489at2"/>
<dbReference type="SUPFAM" id="SSF51182">
    <property type="entry name" value="RmlC-like cupins"/>
    <property type="match status" value="1"/>
</dbReference>
<dbReference type="PANTHER" id="PTHR43698">
    <property type="entry name" value="RIBD C-TERMINAL DOMAIN CONTAINING PROTEIN"/>
    <property type="match status" value="1"/>
</dbReference>
<keyword evidence="3" id="KW-1185">Reference proteome</keyword>
<dbReference type="Proteomes" id="UP000257317">
    <property type="component" value="Unassembled WGS sequence"/>
</dbReference>
<reference evidence="3" key="1">
    <citation type="submission" date="2018-03" db="EMBL/GenBank/DDBJ databases">
        <title>New taxa in the Lactobacillus gasseri group.</title>
        <authorList>
            <person name="Tanizawa Y."/>
            <person name="Tohno M."/>
            <person name="Endo A."/>
            <person name="Arita M."/>
        </authorList>
    </citation>
    <scope>NUCLEOTIDE SEQUENCE [LARGE SCALE GENOMIC DNA]</scope>
    <source>
        <strain evidence="3">DSM 24759</strain>
    </source>
</reference>
<dbReference type="PANTHER" id="PTHR43698:SF1">
    <property type="entry name" value="BLL4564 PROTEIN"/>
    <property type="match status" value="1"/>
</dbReference>
<organism evidence="2 3">
    <name type="scientific">Lactobacillus rodentium</name>
    <dbReference type="NCBI Taxonomy" id="947835"/>
    <lineage>
        <taxon>Bacteria</taxon>
        <taxon>Bacillati</taxon>
        <taxon>Bacillota</taxon>
        <taxon>Bacilli</taxon>
        <taxon>Lactobacillales</taxon>
        <taxon>Lactobacillaceae</taxon>
        <taxon>Lactobacillus</taxon>
    </lineage>
</organism>
<accession>A0A2Z6TCB2</accession>
<dbReference type="RefSeq" id="WP_117117706.1">
    <property type="nucleotide sequence ID" value="NZ_BFBY01000002.1"/>
</dbReference>
<dbReference type="InterPro" id="IPR011051">
    <property type="entry name" value="RmlC_Cupin_sf"/>
</dbReference>
<dbReference type="InterPro" id="IPR047263">
    <property type="entry name" value="HNL-like_cupin"/>
</dbReference>
<dbReference type="Gene3D" id="2.60.120.10">
    <property type="entry name" value="Jelly Rolls"/>
    <property type="match status" value="1"/>
</dbReference>
<dbReference type="EMBL" id="BFBY01000002">
    <property type="protein sequence ID" value="GBG04355.1"/>
    <property type="molecule type" value="Genomic_DNA"/>
</dbReference>
<dbReference type="InterPro" id="IPR014710">
    <property type="entry name" value="RmlC-like_jellyroll"/>
</dbReference>
<dbReference type="AlphaFoldDB" id="A0A2Z6TCB2"/>
<protein>
    <submittedName>
        <fullName evidence="2">LytTR family transcriptional regulator</fullName>
    </submittedName>
</protein>
<comment type="caution">
    <text evidence="2">The sequence shown here is derived from an EMBL/GenBank/DDBJ whole genome shotgun (WGS) entry which is preliminary data.</text>
</comment>
<dbReference type="InterPro" id="IPR013096">
    <property type="entry name" value="Cupin_2"/>
</dbReference>
<dbReference type="CDD" id="cd02233">
    <property type="entry name" value="cupin_HNL-like"/>
    <property type="match status" value="1"/>
</dbReference>